<evidence type="ECO:0000256" key="2">
    <source>
        <dbReference type="ARBA" id="ARBA00022803"/>
    </source>
</evidence>
<accession>A0A554XBW3</accession>
<keyword evidence="5" id="KW-0645">Protease</keyword>
<sequence>MSKRRPTSGLSTALDRAIAAHRQGDRDAALRWLKQHTAAHPKDERGWLWLAKLYWGGEQHGKATQALQRVQRIERLPPDERLDLAALLLDKGDVTMARGVYHTLQEPHPSDDSSIGVEAALGLARCALHEQATDEALAQLAPLQANADRLTPQQRASLHFLAGSAHLMRQEWPQAARALGECLQIEPDHIYALNNLGVVLKDGLKDKAAAAQVFEKVLAINPHHLDSAVNLASIRMDGSDDELRQALALLLPWQPRRPAHMLYWHALGQIRHRLRDWPEAIEAYHNALQLSPGNPDVLTNLGLWHFDRKDYQRALESFETALQRAPNHPDAMNFLGVCLAHLGQLEQQLPVLERLVHKHPSEPSVRFQIAWNLLGTGQFELGFREYLFRPSRHNIGAAPNGLGYATRLPERMDGDRLLLVADQGIGDEWFFLRFVPLLQQRGAVLDYYTPSKIAPLIERLGWIDTVWRTLPPPDVHDAAINIGDLPYLVGMRDTDQPPPPIAIAPQPETIEQARLILQAFGSPPYVGVTWQGGTNPLREKDGPRKRLLDKSIPIESIAQWLPRGATIVSLQRKPLPGEVSALAQAIGRPVLDAAVFNDDLERMLGLLACLDHYYAVSNANVHLAASIGLPCTVFVPQPPEWRWLIAGERTPWFPNATIVRQRPGGEWPGPAEVGQRASPVQPALP</sequence>
<dbReference type="SMART" id="SM00028">
    <property type="entry name" value="TPR"/>
    <property type="match status" value="6"/>
</dbReference>
<dbReference type="SUPFAM" id="SSF53756">
    <property type="entry name" value="UDP-Glycosyltransferase/glycogen phosphorylase"/>
    <property type="match status" value="1"/>
</dbReference>
<evidence type="ECO:0000313" key="6">
    <source>
        <dbReference type="Proteomes" id="UP000317763"/>
    </source>
</evidence>
<proteinExistence type="predicted"/>
<feature type="repeat" description="TPR" evidence="3">
    <location>
        <begin position="156"/>
        <end position="189"/>
    </location>
</feature>
<dbReference type="Pfam" id="PF13181">
    <property type="entry name" value="TPR_8"/>
    <property type="match status" value="1"/>
</dbReference>
<reference evidence="5 6" key="1">
    <citation type="submission" date="2019-07" db="EMBL/GenBank/DDBJ databases">
        <title>Tepidimonas taiwanensis I1-1 draft genome.</title>
        <authorList>
            <person name="Da Costa M.S."/>
            <person name="Froufe H.J.C."/>
            <person name="Egas C."/>
            <person name="Albuquerque L."/>
        </authorList>
    </citation>
    <scope>NUCLEOTIDE SEQUENCE [LARGE SCALE GENOMIC DNA]</scope>
    <source>
        <strain evidence="5 6">I1-1</strain>
    </source>
</reference>
<feature type="repeat" description="TPR" evidence="3">
    <location>
        <begin position="261"/>
        <end position="294"/>
    </location>
</feature>
<dbReference type="PROSITE" id="PS50293">
    <property type="entry name" value="TPR_REGION"/>
    <property type="match status" value="1"/>
</dbReference>
<organism evidence="5 6">
    <name type="scientific">Tepidimonas taiwanensis</name>
    <dbReference type="NCBI Taxonomy" id="307486"/>
    <lineage>
        <taxon>Bacteria</taxon>
        <taxon>Pseudomonadati</taxon>
        <taxon>Pseudomonadota</taxon>
        <taxon>Betaproteobacteria</taxon>
        <taxon>Burkholderiales</taxon>
        <taxon>Tepidimonas</taxon>
    </lineage>
</organism>
<dbReference type="Pfam" id="PF07719">
    <property type="entry name" value="TPR_2"/>
    <property type="match status" value="1"/>
</dbReference>
<dbReference type="STRING" id="307486.GCA_000807215_01503"/>
<dbReference type="Pfam" id="PF13432">
    <property type="entry name" value="TPR_16"/>
    <property type="match status" value="2"/>
</dbReference>
<gene>
    <name evidence="5" type="primary">bepA_1</name>
    <name evidence="5" type="ORF">Ttaiw_00586</name>
</gene>
<protein>
    <submittedName>
        <fullName evidence="5">Beta-barrel assembly-enhancing protease</fullName>
        <ecNumber evidence="5">3.4.-.-</ecNumber>
    </submittedName>
</protein>
<dbReference type="GO" id="GO:0006508">
    <property type="term" value="P:proteolysis"/>
    <property type="evidence" value="ECO:0007669"/>
    <property type="project" value="UniProtKB-KW"/>
</dbReference>
<dbReference type="InterPro" id="IPR013105">
    <property type="entry name" value="TPR_2"/>
</dbReference>
<evidence type="ECO:0000313" key="5">
    <source>
        <dbReference type="EMBL" id="TSE33333.1"/>
    </source>
</evidence>
<comment type="caution">
    <text evidence="5">The sequence shown here is derived from an EMBL/GenBank/DDBJ whole genome shotgun (WGS) entry which is preliminary data.</text>
</comment>
<dbReference type="InterPro" id="IPR051012">
    <property type="entry name" value="CellSynth/LPSAsmb/PSIAsmb"/>
</dbReference>
<dbReference type="EMBL" id="VJOM01000004">
    <property type="protein sequence ID" value="TSE33333.1"/>
    <property type="molecule type" value="Genomic_DNA"/>
</dbReference>
<dbReference type="Gene3D" id="1.25.40.10">
    <property type="entry name" value="Tetratricopeptide repeat domain"/>
    <property type="match status" value="3"/>
</dbReference>
<keyword evidence="2 3" id="KW-0802">TPR repeat</keyword>
<dbReference type="EC" id="3.4.-.-" evidence="5"/>
<dbReference type="InterPro" id="IPR011990">
    <property type="entry name" value="TPR-like_helical_dom_sf"/>
</dbReference>
<dbReference type="PROSITE" id="PS50005">
    <property type="entry name" value="TPR"/>
    <property type="match status" value="3"/>
</dbReference>
<dbReference type="PANTHER" id="PTHR45586">
    <property type="entry name" value="TPR REPEAT-CONTAINING PROTEIN PA4667"/>
    <property type="match status" value="1"/>
</dbReference>
<dbReference type="Proteomes" id="UP000317763">
    <property type="component" value="Unassembled WGS sequence"/>
</dbReference>
<feature type="region of interest" description="Disordered" evidence="4">
    <location>
        <begin position="664"/>
        <end position="685"/>
    </location>
</feature>
<evidence type="ECO:0000256" key="3">
    <source>
        <dbReference type="PROSITE-ProRule" id="PRU00339"/>
    </source>
</evidence>
<dbReference type="AlphaFoldDB" id="A0A554XBW3"/>
<keyword evidence="6" id="KW-1185">Reference proteome</keyword>
<dbReference type="SUPFAM" id="SSF48452">
    <property type="entry name" value="TPR-like"/>
    <property type="match status" value="2"/>
</dbReference>
<evidence type="ECO:0000256" key="4">
    <source>
        <dbReference type="SAM" id="MobiDB-lite"/>
    </source>
</evidence>
<feature type="repeat" description="TPR" evidence="3">
    <location>
        <begin position="295"/>
        <end position="328"/>
    </location>
</feature>
<evidence type="ECO:0000256" key="1">
    <source>
        <dbReference type="ARBA" id="ARBA00022737"/>
    </source>
</evidence>
<keyword evidence="5" id="KW-0378">Hydrolase</keyword>
<dbReference type="PANTHER" id="PTHR45586:SF14">
    <property type="entry name" value="TETRATRICOPEPTIDE TPR_2 REPEAT PROTEIN"/>
    <property type="match status" value="1"/>
</dbReference>
<keyword evidence="1" id="KW-0677">Repeat</keyword>
<dbReference type="GO" id="GO:0008233">
    <property type="term" value="F:peptidase activity"/>
    <property type="evidence" value="ECO:0007669"/>
    <property type="project" value="UniProtKB-KW"/>
</dbReference>
<dbReference type="InterPro" id="IPR019734">
    <property type="entry name" value="TPR_rpt"/>
</dbReference>
<name>A0A554XBW3_9BURK</name>